<dbReference type="EMBL" id="JBBPBF010000013">
    <property type="protein sequence ID" value="KAK7611546.1"/>
    <property type="molecule type" value="Genomic_DNA"/>
</dbReference>
<sequence>MKATESRSCWKSLESKQRKRQKKTRGVRPGNRLGLAVLGIGLTGSGQRAPFTNRRQLFQLLPYACWIRPQYFLVLDLSSGRKNEVLSRCRHSPRRQTPTIPLSSQAWTMQRKQRTVLDEQEKSLRPFNIVSSSIFEYFRGRCPETDFHTAILMSVNFRRSVLWKEED</sequence>
<proteinExistence type="predicted"/>
<accession>A0ABR1NBT3</accession>
<dbReference type="Proteomes" id="UP001367316">
    <property type="component" value="Unassembled WGS sequence"/>
</dbReference>
<evidence type="ECO:0000313" key="2">
    <source>
        <dbReference type="EMBL" id="KAK7611546.1"/>
    </source>
</evidence>
<comment type="caution">
    <text evidence="2">The sequence shown here is derived from an EMBL/GenBank/DDBJ whole genome shotgun (WGS) entry which is preliminary data.</text>
</comment>
<feature type="compositionally biased region" description="Basic residues" evidence="1">
    <location>
        <begin position="17"/>
        <end position="26"/>
    </location>
</feature>
<keyword evidence="3" id="KW-1185">Reference proteome</keyword>
<organism evidence="2 3">
    <name type="scientific">Phyllosticta paracitricarpa</name>
    <dbReference type="NCBI Taxonomy" id="2016321"/>
    <lineage>
        <taxon>Eukaryota</taxon>
        <taxon>Fungi</taxon>
        <taxon>Dikarya</taxon>
        <taxon>Ascomycota</taxon>
        <taxon>Pezizomycotina</taxon>
        <taxon>Dothideomycetes</taxon>
        <taxon>Dothideomycetes incertae sedis</taxon>
        <taxon>Botryosphaeriales</taxon>
        <taxon>Phyllostictaceae</taxon>
        <taxon>Phyllosticta</taxon>
    </lineage>
</organism>
<evidence type="ECO:0000256" key="1">
    <source>
        <dbReference type="SAM" id="MobiDB-lite"/>
    </source>
</evidence>
<protein>
    <submittedName>
        <fullName evidence="2">Uncharacterized protein</fullName>
    </submittedName>
</protein>
<gene>
    <name evidence="2" type="ORF">JOL62DRAFT_60983</name>
</gene>
<feature type="region of interest" description="Disordered" evidence="1">
    <location>
        <begin position="1"/>
        <end position="28"/>
    </location>
</feature>
<evidence type="ECO:0000313" key="3">
    <source>
        <dbReference type="Proteomes" id="UP001367316"/>
    </source>
</evidence>
<name>A0ABR1NBT3_9PEZI</name>
<reference evidence="2 3" key="1">
    <citation type="submission" date="2024-04" db="EMBL/GenBank/DDBJ databases">
        <title>Phyllosticta paracitricarpa is synonymous to the EU quarantine fungus P. citricarpa based on phylogenomic analyses.</title>
        <authorList>
            <consortium name="Lawrence Berkeley National Laboratory"/>
            <person name="Van ingen-buijs V.A."/>
            <person name="Van westerhoven A.C."/>
            <person name="Haridas S."/>
            <person name="Skiadas P."/>
            <person name="Martin F."/>
            <person name="Groenewald J.Z."/>
            <person name="Crous P.W."/>
            <person name="Seidl M.F."/>
        </authorList>
    </citation>
    <scope>NUCLEOTIDE SEQUENCE [LARGE SCALE GENOMIC DNA]</scope>
    <source>
        <strain evidence="2 3">CBS 141358</strain>
    </source>
</reference>